<evidence type="ECO:0000256" key="1">
    <source>
        <dbReference type="SAM" id="MobiDB-lite"/>
    </source>
</evidence>
<dbReference type="AlphaFoldDB" id="E6TR81"/>
<name>E6TR81_EVAC2</name>
<dbReference type="RefSeq" id="WP_013488928.1">
    <property type="nucleotide sequence ID" value="NC_014829.1"/>
</dbReference>
<protein>
    <submittedName>
        <fullName evidence="2">Uncharacterized protein</fullName>
    </submittedName>
</protein>
<sequence length="65" mass="7501">MGRAHKQKARDKNKQTLPQTPKKDIARDEQDLEVAKEVDAIYELHSNPGYSPTKVMRKHRSDEEG</sequence>
<dbReference type="EMBL" id="CP002394">
    <property type="protein sequence ID" value="ADU30593.1"/>
    <property type="molecule type" value="Genomic_DNA"/>
</dbReference>
<organism evidence="2 3">
    <name type="scientific">Evansella cellulosilytica (strain ATCC 21833 / DSM 2522 / FERM P-1141 / JCM 9156 / N-4)</name>
    <name type="common">Bacillus cellulosilyticus</name>
    <dbReference type="NCBI Taxonomy" id="649639"/>
    <lineage>
        <taxon>Bacteria</taxon>
        <taxon>Bacillati</taxon>
        <taxon>Bacillota</taxon>
        <taxon>Bacilli</taxon>
        <taxon>Bacillales</taxon>
        <taxon>Bacillaceae</taxon>
        <taxon>Evansella</taxon>
    </lineage>
</organism>
<gene>
    <name evidence="2" type="ordered locus">Bcell_2334</name>
</gene>
<dbReference type="HOGENOM" id="CLU_2840514_0_0_9"/>
<proteinExistence type="predicted"/>
<dbReference type="KEGG" id="bco:Bcell_2334"/>
<feature type="region of interest" description="Disordered" evidence="1">
    <location>
        <begin position="43"/>
        <end position="65"/>
    </location>
</feature>
<dbReference type="Pfam" id="PF14151">
    <property type="entry name" value="YfhD"/>
    <property type="match status" value="1"/>
</dbReference>
<feature type="region of interest" description="Disordered" evidence="1">
    <location>
        <begin position="1"/>
        <end position="31"/>
    </location>
</feature>
<dbReference type="eggNOG" id="ENOG502ZEVQ">
    <property type="taxonomic scope" value="Bacteria"/>
</dbReference>
<accession>E6TR81</accession>
<feature type="compositionally biased region" description="Basic residues" evidence="1">
    <location>
        <begin position="1"/>
        <end position="11"/>
    </location>
</feature>
<evidence type="ECO:0000313" key="3">
    <source>
        <dbReference type="Proteomes" id="UP000001401"/>
    </source>
</evidence>
<dbReference type="InterPro" id="IPR025435">
    <property type="entry name" value="YfhD-like"/>
</dbReference>
<feature type="compositionally biased region" description="Basic and acidic residues" evidence="1">
    <location>
        <begin position="21"/>
        <end position="31"/>
    </location>
</feature>
<evidence type="ECO:0000313" key="2">
    <source>
        <dbReference type="EMBL" id="ADU30593.1"/>
    </source>
</evidence>
<dbReference type="OrthoDB" id="2973490at2"/>
<keyword evidence="3" id="KW-1185">Reference proteome</keyword>
<dbReference type="Proteomes" id="UP000001401">
    <property type="component" value="Chromosome"/>
</dbReference>
<reference evidence="2 3" key="1">
    <citation type="submission" date="2010-12" db="EMBL/GenBank/DDBJ databases">
        <title>Complete sequence of Bacillus cellulosilyticus DSM 2522.</title>
        <authorList>
            <consortium name="US DOE Joint Genome Institute"/>
            <person name="Lucas S."/>
            <person name="Copeland A."/>
            <person name="Lapidus A."/>
            <person name="Cheng J.-F."/>
            <person name="Bruce D."/>
            <person name="Goodwin L."/>
            <person name="Pitluck S."/>
            <person name="Chertkov O."/>
            <person name="Detter J.C."/>
            <person name="Han C."/>
            <person name="Tapia R."/>
            <person name="Land M."/>
            <person name="Hauser L."/>
            <person name="Jeffries C."/>
            <person name="Kyrpides N."/>
            <person name="Ivanova N."/>
            <person name="Mikhailova N."/>
            <person name="Brumm P."/>
            <person name="Mead D."/>
            <person name="Woyke T."/>
        </authorList>
    </citation>
    <scope>NUCLEOTIDE SEQUENCE [LARGE SCALE GENOMIC DNA]</scope>
    <source>
        <strain evidence="3">ATCC 21833 / DSM 2522 / FERM P-1141 / JCM 9156 / N-4</strain>
    </source>
</reference>